<dbReference type="STRING" id="52.CMC5_066100"/>
<feature type="compositionally biased region" description="Basic and acidic residues" evidence="1">
    <location>
        <begin position="10"/>
        <end position="41"/>
    </location>
</feature>
<dbReference type="EMBL" id="CP012159">
    <property type="protein sequence ID" value="AKT42384.1"/>
    <property type="molecule type" value="Genomic_DNA"/>
</dbReference>
<protein>
    <recommendedName>
        <fullName evidence="4">Bacterial surface antigen (D15) domain-containing protein</fullName>
    </recommendedName>
</protein>
<organism evidence="2 3">
    <name type="scientific">Chondromyces crocatus</name>
    <dbReference type="NCBI Taxonomy" id="52"/>
    <lineage>
        <taxon>Bacteria</taxon>
        <taxon>Pseudomonadati</taxon>
        <taxon>Myxococcota</taxon>
        <taxon>Polyangia</taxon>
        <taxon>Polyangiales</taxon>
        <taxon>Polyangiaceae</taxon>
        <taxon>Chondromyces</taxon>
    </lineage>
</organism>
<sequence length="445" mass="48360">MTPGEMNAGKTRDEVKRDRLKPELFGEPEKGSHLTGVERKASYPSDGIRSAGSALLAVPRAMVDLLFLTSGTAAGLVQEDQVVPRVAELVNPGRGSVGVFPTVFAETGRGRFSVGARMVGNLGSLATGVRIGYGGPDETVVESRLRMSRLAPIPAIFTVEAYADRRTDLEYYGVGQAPEEDPRNHFARDVQTREALYRERRLRFIAGAGIRPYSDVEAFFSVSVTRRQADDAQGVAASALSRVFDVDRLPGAFAETRFFYTEAALRADTRASRSRPSPGVLAEVYSGVGVGDLSRGPAIWLTRLGGRLIGSIPLVRPTTVLSPRIVIDGVIPLEGTLPFNELARQPDFRGFDRRRDQVSVVASLDHRWLLLRYTGARIFIDAATVGPNPAKLDLEHVRIAAGFGIDLNSTTNEIGRTSVAFSPEGVRVLLTLGVAQMFGDRQHRD</sequence>
<evidence type="ECO:0008006" key="4">
    <source>
        <dbReference type="Google" id="ProtNLM"/>
    </source>
</evidence>
<dbReference type="AlphaFoldDB" id="A0A0K1ENH0"/>
<proteinExistence type="predicted"/>
<evidence type="ECO:0000313" key="3">
    <source>
        <dbReference type="Proteomes" id="UP000067626"/>
    </source>
</evidence>
<reference evidence="2 3" key="1">
    <citation type="submission" date="2015-07" db="EMBL/GenBank/DDBJ databases">
        <title>Genome analysis of myxobacterium Chondromyces crocatus Cm c5 reveals a high potential for natural compound synthesis and the genetic basis for the loss of fruiting body formation.</title>
        <authorList>
            <person name="Zaburannyi N."/>
            <person name="Bunk B."/>
            <person name="Maier J."/>
            <person name="Overmann J."/>
            <person name="Mueller R."/>
        </authorList>
    </citation>
    <scope>NUCLEOTIDE SEQUENCE [LARGE SCALE GENOMIC DNA]</scope>
    <source>
        <strain evidence="2 3">Cm c5</strain>
    </source>
</reference>
<keyword evidence="3" id="KW-1185">Reference proteome</keyword>
<dbReference type="Proteomes" id="UP000067626">
    <property type="component" value="Chromosome"/>
</dbReference>
<dbReference type="RefSeq" id="WP_050434026.1">
    <property type="nucleotide sequence ID" value="NZ_CP012159.1"/>
</dbReference>
<accession>A0A0K1ENH0</accession>
<gene>
    <name evidence="2" type="ORF">CMC5_066100</name>
</gene>
<name>A0A0K1ENH0_CHOCO</name>
<dbReference type="OrthoDB" id="5493475at2"/>
<feature type="region of interest" description="Disordered" evidence="1">
    <location>
        <begin position="1"/>
        <end position="44"/>
    </location>
</feature>
<dbReference type="KEGG" id="ccro:CMC5_066100"/>
<evidence type="ECO:0000313" key="2">
    <source>
        <dbReference type="EMBL" id="AKT42384.1"/>
    </source>
</evidence>
<evidence type="ECO:0000256" key="1">
    <source>
        <dbReference type="SAM" id="MobiDB-lite"/>
    </source>
</evidence>
<dbReference type="Gene3D" id="2.40.160.50">
    <property type="entry name" value="membrane protein fhac: a member of the omp85/tpsb transporter family"/>
    <property type="match status" value="1"/>
</dbReference>